<evidence type="ECO:0000313" key="2">
    <source>
        <dbReference type="Proteomes" id="UP000075883"/>
    </source>
</evidence>
<reference evidence="1" key="2">
    <citation type="submission" date="2020-05" db="UniProtKB">
        <authorList>
            <consortium name="EnsemblMetazoa"/>
        </authorList>
    </citation>
    <scope>IDENTIFICATION</scope>
    <source>
        <strain evidence="1">A-37</strain>
    </source>
</reference>
<accession>A0A182MHM1</accession>
<dbReference type="Proteomes" id="UP000075883">
    <property type="component" value="Unassembled WGS sequence"/>
</dbReference>
<name>A0A182MHM1_9DIPT</name>
<organism evidence="1 2">
    <name type="scientific">Anopheles culicifacies</name>
    <dbReference type="NCBI Taxonomy" id="139723"/>
    <lineage>
        <taxon>Eukaryota</taxon>
        <taxon>Metazoa</taxon>
        <taxon>Ecdysozoa</taxon>
        <taxon>Arthropoda</taxon>
        <taxon>Hexapoda</taxon>
        <taxon>Insecta</taxon>
        <taxon>Pterygota</taxon>
        <taxon>Neoptera</taxon>
        <taxon>Endopterygota</taxon>
        <taxon>Diptera</taxon>
        <taxon>Nematocera</taxon>
        <taxon>Culicoidea</taxon>
        <taxon>Culicidae</taxon>
        <taxon>Anophelinae</taxon>
        <taxon>Anopheles</taxon>
        <taxon>culicifacies species complex</taxon>
    </lineage>
</organism>
<proteinExistence type="predicted"/>
<keyword evidence="2" id="KW-1185">Reference proteome</keyword>
<dbReference type="EnsemblMetazoa" id="ACUA018487-RA">
    <property type="protein sequence ID" value="ACUA018487-PA"/>
    <property type="gene ID" value="ACUA018487"/>
</dbReference>
<protein>
    <submittedName>
        <fullName evidence="1">Uncharacterized protein</fullName>
    </submittedName>
</protein>
<evidence type="ECO:0000313" key="1">
    <source>
        <dbReference type="EnsemblMetazoa" id="ACUA018487-PA"/>
    </source>
</evidence>
<sequence>MPHHTDAVSSTQSPQNRLIFYATDRKGTHYCNLSSIWNRPWWELSILRLPVADWPVCPSPVWLLLAAFTAFTFSAPFIDGLLTTAFDCATTGELNIGGCPTPTVGDPVLLVGFAPSGD</sequence>
<dbReference type="EMBL" id="AXCM01000878">
    <property type="status" value="NOT_ANNOTATED_CDS"/>
    <property type="molecule type" value="Genomic_DNA"/>
</dbReference>
<dbReference type="VEuPathDB" id="VectorBase:ACUA018487"/>
<dbReference type="AlphaFoldDB" id="A0A182MHM1"/>
<reference evidence="2" key="1">
    <citation type="submission" date="2013-09" db="EMBL/GenBank/DDBJ databases">
        <title>The Genome Sequence of Anopheles culicifacies species A.</title>
        <authorList>
            <consortium name="The Broad Institute Genomics Platform"/>
            <person name="Neafsey D.E."/>
            <person name="Besansky N."/>
            <person name="Howell P."/>
            <person name="Walton C."/>
            <person name="Young S.K."/>
            <person name="Zeng Q."/>
            <person name="Gargeya S."/>
            <person name="Fitzgerald M."/>
            <person name="Haas B."/>
            <person name="Abouelleil A."/>
            <person name="Allen A.W."/>
            <person name="Alvarado L."/>
            <person name="Arachchi H.M."/>
            <person name="Berlin A.M."/>
            <person name="Chapman S.B."/>
            <person name="Gainer-Dewar J."/>
            <person name="Goldberg J."/>
            <person name="Griggs A."/>
            <person name="Gujja S."/>
            <person name="Hansen M."/>
            <person name="Howarth C."/>
            <person name="Imamovic A."/>
            <person name="Ireland A."/>
            <person name="Larimer J."/>
            <person name="McCowan C."/>
            <person name="Murphy C."/>
            <person name="Pearson M."/>
            <person name="Poon T.W."/>
            <person name="Priest M."/>
            <person name="Roberts A."/>
            <person name="Saif S."/>
            <person name="Shea T."/>
            <person name="Sisk P."/>
            <person name="Sykes S."/>
            <person name="Wortman J."/>
            <person name="Nusbaum C."/>
            <person name="Birren B."/>
        </authorList>
    </citation>
    <scope>NUCLEOTIDE SEQUENCE [LARGE SCALE GENOMIC DNA]</scope>
    <source>
        <strain evidence="2">A-37</strain>
    </source>
</reference>